<keyword evidence="2" id="KW-0812">Transmembrane</keyword>
<evidence type="ECO:0000256" key="1">
    <source>
        <dbReference type="ARBA" id="ARBA00012528"/>
    </source>
</evidence>
<keyword evidence="2" id="KW-0472">Membrane</keyword>
<gene>
    <name evidence="4" type="ORF">KY465_01140</name>
</gene>
<dbReference type="PANTHER" id="PTHR45138">
    <property type="entry name" value="REGULATORY COMPONENTS OF SENSORY TRANSDUCTION SYSTEM"/>
    <property type="match status" value="1"/>
</dbReference>
<dbReference type="NCBIfam" id="TIGR00254">
    <property type="entry name" value="GGDEF"/>
    <property type="match status" value="1"/>
</dbReference>
<dbReference type="RefSeq" id="WP_219157597.1">
    <property type="nucleotide sequence ID" value="NZ_JAHWQX010000001.1"/>
</dbReference>
<dbReference type="EMBL" id="JAHWQX010000001">
    <property type="protein sequence ID" value="MBW3095877.1"/>
    <property type="molecule type" value="Genomic_DNA"/>
</dbReference>
<sequence length="258" mass="28950">MHFHKSEIYFFLLLLLIGLAGVSAYSAWATAADLVRVDPRLDPILRFSYFSMVISGLSVACGVLLIYPALKVGVAEQGKLRRMTESLSERSETLEHAAVTDALTGMHNRRYFDDAMREYLAAFTKIDKPVGMIILDLDHFKVVNDTHGHDVGDAVLRQVALCLREFTRYHDVVARIGGEEFAILSPNTPQRQLFDLAERIRRAVEALTIIDGDLHLKVTVSAGIAVWDGQESGEQLYRRTDKQLYKAKRAGRNRVCAT</sequence>
<dbReference type="Proteomes" id="UP001430804">
    <property type="component" value="Unassembled WGS sequence"/>
</dbReference>
<evidence type="ECO:0000313" key="5">
    <source>
        <dbReference type="Proteomes" id="UP001430804"/>
    </source>
</evidence>
<reference evidence="4" key="1">
    <citation type="submission" date="2021-07" db="EMBL/GenBank/DDBJ databases">
        <title>Pseudohoeflea marina sp. nov. a polyhydroxyalcanoate-producing bacterium.</title>
        <authorList>
            <person name="Zheng W."/>
            <person name="Yu S."/>
            <person name="Huang Y."/>
        </authorList>
    </citation>
    <scope>NUCLEOTIDE SEQUENCE</scope>
    <source>
        <strain evidence="4">DP4N28-3</strain>
    </source>
</reference>
<dbReference type="CDD" id="cd01949">
    <property type="entry name" value="GGDEF"/>
    <property type="match status" value="1"/>
</dbReference>
<dbReference type="PANTHER" id="PTHR45138:SF9">
    <property type="entry name" value="DIGUANYLATE CYCLASE DGCM-RELATED"/>
    <property type="match status" value="1"/>
</dbReference>
<dbReference type="EC" id="2.7.7.65" evidence="1"/>
<dbReference type="PROSITE" id="PS50887">
    <property type="entry name" value="GGDEF"/>
    <property type="match status" value="1"/>
</dbReference>
<feature type="transmembrane region" description="Helical" evidence="2">
    <location>
        <begin position="47"/>
        <end position="70"/>
    </location>
</feature>
<feature type="domain" description="GGDEF" evidence="3">
    <location>
        <begin position="128"/>
        <end position="258"/>
    </location>
</feature>
<comment type="caution">
    <text evidence="4">The sequence shown here is derived from an EMBL/GenBank/DDBJ whole genome shotgun (WGS) entry which is preliminary data.</text>
</comment>
<organism evidence="4 5">
    <name type="scientific">Pseudohoeflea coraliihabitans</name>
    <dbReference type="NCBI Taxonomy" id="2860393"/>
    <lineage>
        <taxon>Bacteria</taxon>
        <taxon>Pseudomonadati</taxon>
        <taxon>Pseudomonadota</taxon>
        <taxon>Alphaproteobacteria</taxon>
        <taxon>Hyphomicrobiales</taxon>
        <taxon>Rhizobiaceae</taxon>
        <taxon>Pseudohoeflea</taxon>
    </lineage>
</organism>
<evidence type="ECO:0000313" key="4">
    <source>
        <dbReference type="EMBL" id="MBW3095877.1"/>
    </source>
</evidence>
<evidence type="ECO:0000256" key="2">
    <source>
        <dbReference type="SAM" id="Phobius"/>
    </source>
</evidence>
<dbReference type="InterPro" id="IPR000160">
    <property type="entry name" value="GGDEF_dom"/>
</dbReference>
<protein>
    <recommendedName>
        <fullName evidence="1">diguanylate cyclase</fullName>
        <ecNumber evidence="1">2.7.7.65</ecNumber>
    </recommendedName>
</protein>
<dbReference type="InterPro" id="IPR050469">
    <property type="entry name" value="Diguanylate_Cyclase"/>
</dbReference>
<proteinExistence type="predicted"/>
<evidence type="ECO:0000259" key="3">
    <source>
        <dbReference type="PROSITE" id="PS50887"/>
    </source>
</evidence>
<dbReference type="SMART" id="SM00267">
    <property type="entry name" value="GGDEF"/>
    <property type="match status" value="1"/>
</dbReference>
<dbReference type="Pfam" id="PF00990">
    <property type="entry name" value="GGDEF"/>
    <property type="match status" value="1"/>
</dbReference>
<keyword evidence="5" id="KW-1185">Reference proteome</keyword>
<keyword evidence="2" id="KW-1133">Transmembrane helix</keyword>
<name>A0ABS6WKA8_9HYPH</name>
<accession>A0ABS6WKA8</accession>